<evidence type="ECO:0000256" key="4">
    <source>
        <dbReference type="ARBA" id="ARBA00023163"/>
    </source>
</evidence>
<dbReference type="PANTHER" id="PTHR30537:SF74">
    <property type="entry name" value="HTH-TYPE TRANSCRIPTIONAL REGULATOR TRPI"/>
    <property type="match status" value="1"/>
</dbReference>
<evidence type="ECO:0000313" key="6">
    <source>
        <dbReference type="EMBL" id="SNZ19943.1"/>
    </source>
</evidence>
<dbReference type="InterPro" id="IPR000847">
    <property type="entry name" value="LysR_HTH_N"/>
</dbReference>
<keyword evidence="3" id="KW-0238">DNA-binding</keyword>
<sequence>MARQLPPFSAVKAFEAAARHGSFARAAQELNVTSTAISQHVKGLEQWLGKDLFQRRSNGVLLTSDGSAILGDVSRILDQIADLLPPEPANETQKISLTLSVQPAFAERWLAPRLSEFMAQHSDIEIDVRAEEHLVNLEKDPEVDFAIRHGSGDQQGAASEILLEDALVPVATPYYRDLVNLEDESNWRKATLLHDMQWSGDWQAWAETHPGLNLDCQSGSRFSSYAMALQAAKESAGMLMGHPSLIANELAEGELVVLSDTPLPASKHFLLLRHRGHSQGAAIQFRSWLLATARK</sequence>
<gene>
    <name evidence="6" type="ORF">SAMN06265368_3039</name>
</gene>
<dbReference type="CDD" id="cd08432">
    <property type="entry name" value="PBP2_GcdR_TrpI_HvrB_AmpR_like"/>
    <property type="match status" value="1"/>
</dbReference>
<dbReference type="PANTHER" id="PTHR30537">
    <property type="entry name" value="HTH-TYPE TRANSCRIPTIONAL REGULATOR"/>
    <property type="match status" value="1"/>
</dbReference>
<proteinExistence type="inferred from homology"/>
<keyword evidence="2" id="KW-0805">Transcription regulation</keyword>
<keyword evidence="4" id="KW-0804">Transcription</keyword>
<name>A0A285PF66_9HYPH</name>
<evidence type="ECO:0000256" key="2">
    <source>
        <dbReference type="ARBA" id="ARBA00023015"/>
    </source>
</evidence>
<dbReference type="InterPro" id="IPR005119">
    <property type="entry name" value="LysR_subst-bd"/>
</dbReference>
<reference evidence="6 7" key="1">
    <citation type="submission" date="2017-09" db="EMBL/GenBank/DDBJ databases">
        <authorList>
            <person name="Ehlers B."/>
            <person name="Leendertz F.H."/>
        </authorList>
    </citation>
    <scope>NUCLEOTIDE SEQUENCE [LARGE SCALE GENOMIC DNA]</scope>
    <source>
        <strain evidence="6 7">DSM 18289</strain>
    </source>
</reference>
<dbReference type="GO" id="GO:0003700">
    <property type="term" value="F:DNA-binding transcription factor activity"/>
    <property type="evidence" value="ECO:0007669"/>
    <property type="project" value="InterPro"/>
</dbReference>
<dbReference type="AlphaFoldDB" id="A0A285PF66"/>
<dbReference type="RefSeq" id="WP_170956124.1">
    <property type="nucleotide sequence ID" value="NZ_OBEL01000003.1"/>
</dbReference>
<accession>A0A285PF66</accession>
<dbReference type="GO" id="GO:0043565">
    <property type="term" value="F:sequence-specific DNA binding"/>
    <property type="evidence" value="ECO:0007669"/>
    <property type="project" value="TreeGrafter"/>
</dbReference>
<keyword evidence="7" id="KW-1185">Reference proteome</keyword>
<dbReference type="Proteomes" id="UP000219439">
    <property type="component" value="Unassembled WGS sequence"/>
</dbReference>
<dbReference type="PROSITE" id="PS50931">
    <property type="entry name" value="HTH_LYSR"/>
    <property type="match status" value="1"/>
</dbReference>
<evidence type="ECO:0000256" key="3">
    <source>
        <dbReference type="ARBA" id="ARBA00023125"/>
    </source>
</evidence>
<protein>
    <submittedName>
        <fullName evidence="6">Transcriptional regulator, LysR family</fullName>
    </submittedName>
</protein>
<dbReference type="Gene3D" id="1.10.10.10">
    <property type="entry name" value="Winged helix-like DNA-binding domain superfamily/Winged helix DNA-binding domain"/>
    <property type="match status" value="1"/>
</dbReference>
<dbReference type="PRINTS" id="PR00039">
    <property type="entry name" value="HTHLYSR"/>
</dbReference>
<evidence type="ECO:0000256" key="1">
    <source>
        <dbReference type="ARBA" id="ARBA00009437"/>
    </source>
</evidence>
<feature type="domain" description="HTH lysR-type" evidence="5">
    <location>
        <begin position="6"/>
        <end position="63"/>
    </location>
</feature>
<dbReference type="InterPro" id="IPR036390">
    <property type="entry name" value="WH_DNA-bd_sf"/>
</dbReference>
<dbReference type="Pfam" id="PF00126">
    <property type="entry name" value="HTH_1"/>
    <property type="match status" value="1"/>
</dbReference>
<dbReference type="InterPro" id="IPR036388">
    <property type="entry name" value="WH-like_DNA-bd_sf"/>
</dbReference>
<comment type="similarity">
    <text evidence="1">Belongs to the LysR transcriptional regulatory family.</text>
</comment>
<dbReference type="Gene3D" id="3.40.190.10">
    <property type="entry name" value="Periplasmic binding protein-like II"/>
    <property type="match status" value="2"/>
</dbReference>
<dbReference type="SUPFAM" id="SSF53850">
    <property type="entry name" value="Periplasmic binding protein-like II"/>
    <property type="match status" value="1"/>
</dbReference>
<organism evidence="6 7">
    <name type="scientific">Cohaesibacter gelatinilyticus</name>
    <dbReference type="NCBI Taxonomy" id="372072"/>
    <lineage>
        <taxon>Bacteria</taxon>
        <taxon>Pseudomonadati</taxon>
        <taxon>Pseudomonadota</taxon>
        <taxon>Alphaproteobacteria</taxon>
        <taxon>Hyphomicrobiales</taxon>
        <taxon>Cohaesibacteraceae</taxon>
    </lineage>
</organism>
<dbReference type="GO" id="GO:0006351">
    <property type="term" value="P:DNA-templated transcription"/>
    <property type="evidence" value="ECO:0007669"/>
    <property type="project" value="TreeGrafter"/>
</dbReference>
<dbReference type="InterPro" id="IPR058163">
    <property type="entry name" value="LysR-type_TF_proteobact-type"/>
</dbReference>
<dbReference type="EMBL" id="OBEL01000003">
    <property type="protein sequence ID" value="SNZ19943.1"/>
    <property type="molecule type" value="Genomic_DNA"/>
</dbReference>
<evidence type="ECO:0000259" key="5">
    <source>
        <dbReference type="PROSITE" id="PS50931"/>
    </source>
</evidence>
<dbReference type="Pfam" id="PF03466">
    <property type="entry name" value="LysR_substrate"/>
    <property type="match status" value="1"/>
</dbReference>
<dbReference type="SUPFAM" id="SSF46785">
    <property type="entry name" value="Winged helix' DNA-binding domain"/>
    <property type="match status" value="1"/>
</dbReference>
<evidence type="ECO:0000313" key="7">
    <source>
        <dbReference type="Proteomes" id="UP000219439"/>
    </source>
</evidence>